<accession>A0A401PW06</accession>
<gene>
    <name evidence="3" type="ORF">scyTo_0017589</name>
</gene>
<reference evidence="3 4" key="1">
    <citation type="journal article" date="2018" name="Nat. Ecol. Evol.">
        <title>Shark genomes provide insights into elasmobranch evolution and the origin of vertebrates.</title>
        <authorList>
            <person name="Hara Y"/>
            <person name="Yamaguchi K"/>
            <person name="Onimaru K"/>
            <person name="Kadota M"/>
            <person name="Koyanagi M"/>
            <person name="Keeley SD"/>
            <person name="Tatsumi K"/>
            <person name="Tanaka K"/>
            <person name="Motone F"/>
            <person name="Kageyama Y"/>
            <person name="Nozu R"/>
            <person name="Adachi N"/>
            <person name="Nishimura O"/>
            <person name="Nakagawa R"/>
            <person name="Tanegashima C"/>
            <person name="Kiyatake I"/>
            <person name="Matsumoto R"/>
            <person name="Murakumo K"/>
            <person name="Nishida K"/>
            <person name="Terakita A"/>
            <person name="Kuratani S"/>
            <person name="Sato K"/>
            <person name="Hyodo S Kuraku.S."/>
        </authorList>
    </citation>
    <scope>NUCLEOTIDE SEQUENCE [LARGE SCALE GENOMIC DNA]</scope>
</reference>
<dbReference type="PANTHER" id="PTHR31996">
    <property type="entry name" value="COILED-COIL DOMAIN-CONTAINING PROTEIN 115"/>
    <property type="match status" value="1"/>
</dbReference>
<feature type="region of interest" description="Disordered" evidence="2">
    <location>
        <begin position="39"/>
        <end position="87"/>
    </location>
</feature>
<evidence type="ECO:0000256" key="2">
    <source>
        <dbReference type="SAM" id="MobiDB-lite"/>
    </source>
</evidence>
<dbReference type="InterPro" id="IPR040357">
    <property type="entry name" value="Vma22/CCDC115"/>
</dbReference>
<dbReference type="Pfam" id="PF21730">
    <property type="entry name" value="Vma22_CCDC115"/>
    <property type="match status" value="1"/>
</dbReference>
<comment type="caution">
    <text evidence="3">The sequence shown here is derived from an EMBL/GenBank/DDBJ whole genome shotgun (WGS) entry which is preliminary data.</text>
</comment>
<dbReference type="GO" id="GO:0051082">
    <property type="term" value="F:unfolded protein binding"/>
    <property type="evidence" value="ECO:0007669"/>
    <property type="project" value="TreeGrafter"/>
</dbReference>
<dbReference type="GO" id="GO:0070072">
    <property type="term" value="P:vacuolar proton-transporting V-type ATPase complex assembly"/>
    <property type="evidence" value="ECO:0007669"/>
    <property type="project" value="InterPro"/>
</dbReference>
<proteinExistence type="predicted"/>
<evidence type="ECO:0000313" key="4">
    <source>
        <dbReference type="Proteomes" id="UP000288216"/>
    </source>
</evidence>
<organism evidence="3 4">
    <name type="scientific">Scyliorhinus torazame</name>
    <name type="common">Cloudy catshark</name>
    <name type="synonym">Catulus torazame</name>
    <dbReference type="NCBI Taxonomy" id="75743"/>
    <lineage>
        <taxon>Eukaryota</taxon>
        <taxon>Metazoa</taxon>
        <taxon>Chordata</taxon>
        <taxon>Craniata</taxon>
        <taxon>Vertebrata</taxon>
        <taxon>Chondrichthyes</taxon>
        <taxon>Elasmobranchii</taxon>
        <taxon>Galeomorphii</taxon>
        <taxon>Galeoidea</taxon>
        <taxon>Carcharhiniformes</taxon>
        <taxon>Scyliorhinidae</taxon>
        <taxon>Scyliorhinus</taxon>
    </lineage>
</organism>
<dbReference type="OrthoDB" id="408631at2759"/>
<dbReference type="PANTHER" id="PTHR31996:SF2">
    <property type="entry name" value="COILED-COIL DOMAIN-CONTAINING PROTEIN 115"/>
    <property type="match status" value="1"/>
</dbReference>
<keyword evidence="4" id="KW-1185">Reference proteome</keyword>
<dbReference type="EMBL" id="BFAA01011557">
    <property type="protein sequence ID" value="GCB77344.1"/>
    <property type="molecule type" value="Genomic_DNA"/>
</dbReference>
<feature type="compositionally biased region" description="Basic and acidic residues" evidence="2">
    <location>
        <begin position="77"/>
        <end position="87"/>
    </location>
</feature>
<protein>
    <recommendedName>
        <fullName evidence="1">Vacuolar ATPase assembly protein VMA22</fullName>
    </recommendedName>
</protein>
<sequence>MNLKEDGRCYFQVERVDSGEMRGTGAVQEEQKEVMEIGAQEQVRRRKARLRRDEDQKLAPESAMAGRSQALNESTEEDKPVEQRDGRRLGQDPIRWFGILVPQSLKIAQASFKEVMEIAADVATLQSSLLSTKEEYQTLLRQKGQVMEQGHVTRGFSCFQLQNSQRSASHREYPPSSRLLGLVE</sequence>
<evidence type="ECO:0000256" key="1">
    <source>
        <dbReference type="ARBA" id="ARBA00093634"/>
    </source>
</evidence>
<dbReference type="STRING" id="75743.A0A401PW06"/>
<dbReference type="AlphaFoldDB" id="A0A401PW06"/>
<dbReference type="Proteomes" id="UP000288216">
    <property type="component" value="Unassembled WGS sequence"/>
</dbReference>
<name>A0A401PW06_SCYTO</name>
<evidence type="ECO:0000313" key="3">
    <source>
        <dbReference type="EMBL" id="GCB77344.1"/>
    </source>
</evidence>